<evidence type="ECO:0000313" key="1">
    <source>
        <dbReference type="EMBL" id="KKN28611.1"/>
    </source>
</evidence>
<reference evidence="1" key="1">
    <citation type="journal article" date="2015" name="Nature">
        <title>Complex archaea that bridge the gap between prokaryotes and eukaryotes.</title>
        <authorList>
            <person name="Spang A."/>
            <person name="Saw J.H."/>
            <person name="Jorgensen S.L."/>
            <person name="Zaremba-Niedzwiedzka K."/>
            <person name="Martijn J."/>
            <person name="Lind A.E."/>
            <person name="van Eijk R."/>
            <person name="Schleper C."/>
            <person name="Guy L."/>
            <person name="Ettema T.J."/>
        </authorList>
    </citation>
    <scope>NUCLEOTIDE SEQUENCE</scope>
</reference>
<dbReference type="AlphaFoldDB" id="A0A0F9RUD6"/>
<organism evidence="1">
    <name type="scientific">marine sediment metagenome</name>
    <dbReference type="NCBI Taxonomy" id="412755"/>
    <lineage>
        <taxon>unclassified sequences</taxon>
        <taxon>metagenomes</taxon>
        <taxon>ecological metagenomes</taxon>
    </lineage>
</organism>
<proteinExistence type="predicted"/>
<gene>
    <name evidence="1" type="ORF">LCGC14_0852560</name>
</gene>
<sequence>MEIKTLKDLKLSLKDVPDEVLENFGAGVHEEPHVQLMAWSGDDDAETIWEKNKEYSNLTDIDIWIKNISKVSQKIHSEEHYEGVGCEESISSEDKVE</sequence>
<dbReference type="EMBL" id="LAZR01002548">
    <property type="protein sequence ID" value="KKN28611.1"/>
    <property type="molecule type" value="Genomic_DNA"/>
</dbReference>
<comment type="caution">
    <text evidence="1">The sequence shown here is derived from an EMBL/GenBank/DDBJ whole genome shotgun (WGS) entry which is preliminary data.</text>
</comment>
<protein>
    <submittedName>
        <fullName evidence="1">Uncharacterized protein</fullName>
    </submittedName>
</protein>
<name>A0A0F9RUD6_9ZZZZ</name>
<accession>A0A0F9RUD6</accession>